<name>A0A835Y7Z5_9CHLO</name>
<comment type="caution">
    <text evidence="1">The sequence shown here is derived from an EMBL/GenBank/DDBJ whole genome shotgun (WGS) entry which is preliminary data.</text>
</comment>
<accession>A0A835Y7Z5</accession>
<dbReference type="Proteomes" id="UP000612055">
    <property type="component" value="Unassembled WGS sequence"/>
</dbReference>
<gene>
    <name evidence="1" type="ORF">HYH03_004452</name>
</gene>
<protein>
    <submittedName>
        <fullName evidence="1">Uncharacterized protein</fullName>
    </submittedName>
</protein>
<keyword evidence="2" id="KW-1185">Reference proteome</keyword>
<evidence type="ECO:0000313" key="2">
    <source>
        <dbReference type="Proteomes" id="UP000612055"/>
    </source>
</evidence>
<proteinExistence type="predicted"/>
<reference evidence="1" key="1">
    <citation type="journal article" date="2020" name="bioRxiv">
        <title>Comparative genomics of Chlamydomonas.</title>
        <authorList>
            <person name="Craig R.J."/>
            <person name="Hasan A.R."/>
            <person name="Ness R.W."/>
            <person name="Keightley P.D."/>
        </authorList>
    </citation>
    <scope>NUCLEOTIDE SEQUENCE</scope>
    <source>
        <strain evidence="1">CCAP 11/70</strain>
    </source>
</reference>
<dbReference type="AlphaFoldDB" id="A0A835Y7Z5"/>
<evidence type="ECO:0000313" key="1">
    <source>
        <dbReference type="EMBL" id="KAG2497716.1"/>
    </source>
</evidence>
<dbReference type="EMBL" id="JAEHOE010000013">
    <property type="protein sequence ID" value="KAG2497716.1"/>
    <property type="molecule type" value="Genomic_DNA"/>
</dbReference>
<sequence>MEGGAKPENLKQAAPEEKDLTKELEEMLAEVREMNAYLERQLYKLELPERLWRQLCSYFSAQPNTKQD</sequence>
<organism evidence="1 2">
    <name type="scientific">Edaphochlamys debaryana</name>
    <dbReference type="NCBI Taxonomy" id="47281"/>
    <lineage>
        <taxon>Eukaryota</taxon>
        <taxon>Viridiplantae</taxon>
        <taxon>Chlorophyta</taxon>
        <taxon>core chlorophytes</taxon>
        <taxon>Chlorophyceae</taxon>
        <taxon>CS clade</taxon>
        <taxon>Chlamydomonadales</taxon>
        <taxon>Chlamydomonadales incertae sedis</taxon>
        <taxon>Edaphochlamys</taxon>
    </lineage>
</organism>